<sequence>CPIASVASRPPSRSRARRRPAPPP</sequence>
<accession>A0A6J4UYX7</accession>
<proteinExistence type="predicted"/>
<feature type="compositionally biased region" description="Low complexity" evidence="1">
    <location>
        <begin position="1"/>
        <end position="11"/>
    </location>
</feature>
<dbReference type="EMBL" id="CADCWG010000188">
    <property type="protein sequence ID" value="CAA9563936.1"/>
    <property type="molecule type" value="Genomic_DNA"/>
</dbReference>
<protein>
    <submittedName>
        <fullName evidence="2">Uncharacterized protein</fullName>
    </submittedName>
</protein>
<feature type="non-terminal residue" evidence="2">
    <location>
        <position position="1"/>
    </location>
</feature>
<evidence type="ECO:0000313" key="2">
    <source>
        <dbReference type="EMBL" id="CAA9563936.1"/>
    </source>
</evidence>
<feature type="non-terminal residue" evidence="2">
    <location>
        <position position="24"/>
    </location>
</feature>
<gene>
    <name evidence="2" type="ORF">AVDCRST_MAG49-2736</name>
</gene>
<reference evidence="2" key="1">
    <citation type="submission" date="2020-02" db="EMBL/GenBank/DDBJ databases">
        <authorList>
            <person name="Meier V. D."/>
        </authorList>
    </citation>
    <scope>NUCLEOTIDE SEQUENCE</scope>
    <source>
        <strain evidence="2">AVDCRST_MAG49</strain>
    </source>
</reference>
<evidence type="ECO:0000256" key="1">
    <source>
        <dbReference type="SAM" id="MobiDB-lite"/>
    </source>
</evidence>
<name>A0A6J4UYX7_9BACT</name>
<feature type="region of interest" description="Disordered" evidence="1">
    <location>
        <begin position="1"/>
        <end position="24"/>
    </location>
</feature>
<feature type="compositionally biased region" description="Basic residues" evidence="1">
    <location>
        <begin position="12"/>
        <end position="24"/>
    </location>
</feature>
<dbReference type="AlphaFoldDB" id="A0A6J4UYX7"/>
<organism evidence="2">
    <name type="scientific">uncultured Thermomicrobiales bacterium</name>
    <dbReference type="NCBI Taxonomy" id="1645740"/>
    <lineage>
        <taxon>Bacteria</taxon>
        <taxon>Pseudomonadati</taxon>
        <taxon>Thermomicrobiota</taxon>
        <taxon>Thermomicrobia</taxon>
        <taxon>Thermomicrobiales</taxon>
        <taxon>environmental samples</taxon>
    </lineage>
</organism>